<organism evidence="2 3">
    <name type="scientific">Brevibacterium picturae</name>
    <dbReference type="NCBI Taxonomy" id="260553"/>
    <lineage>
        <taxon>Bacteria</taxon>
        <taxon>Bacillati</taxon>
        <taxon>Actinomycetota</taxon>
        <taxon>Actinomycetes</taxon>
        <taxon>Micrococcales</taxon>
        <taxon>Brevibacteriaceae</taxon>
        <taxon>Brevibacterium</taxon>
    </lineage>
</organism>
<dbReference type="EMBL" id="BAAALY010000018">
    <property type="protein sequence ID" value="GAA1559669.1"/>
    <property type="molecule type" value="Genomic_DNA"/>
</dbReference>
<dbReference type="Proteomes" id="UP001501791">
    <property type="component" value="Unassembled WGS sequence"/>
</dbReference>
<sequence>MIIVEPTEEVLSNAPVGNAREEAGPGAGQCGVQDRTERATTVQGRWYQVRCEEVRGATRKGGAQG</sequence>
<feature type="region of interest" description="Disordered" evidence="1">
    <location>
        <begin position="14"/>
        <end position="35"/>
    </location>
</feature>
<name>A0ABN2CJE2_9MICO</name>
<reference evidence="2 3" key="1">
    <citation type="journal article" date="2019" name="Int. J. Syst. Evol. Microbiol.">
        <title>The Global Catalogue of Microorganisms (GCM) 10K type strain sequencing project: providing services to taxonomists for standard genome sequencing and annotation.</title>
        <authorList>
            <consortium name="The Broad Institute Genomics Platform"/>
            <consortium name="The Broad Institute Genome Sequencing Center for Infectious Disease"/>
            <person name="Wu L."/>
            <person name="Ma J."/>
        </authorList>
    </citation>
    <scope>NUCLEOTIDE SEQUENCE [LARGE SCALE GENOMIC DNA]</scope>
    <source>
        <strain evidence="2 3">JCM 13319</strain>
    </source>
</reference>
<evidence type="ECO:0000313" key="2">
    <source>
        <dbReference type="EMBL" id="GAA1559669.1"/>
    </source>
</evidence>
<evidence type="ECO:0000313" key="3">
    <source>
        <dbReference type="Proteomes" id="UP001501791"/>
    </source>
</evidence>
<gene>
    <name evidence="2" type="ORF">GCM10009691_37100</name>
</gene>
<keyword evidence="3" id="KW-1185">Reference proteome</keyword>
<accession>A0ABN2CJE2</accession>
<protein>
    <submittedName>
        <fullName evidence="2">Uncharacterized protein</fullName>
    </submittedName>
</protein>
<evidence type="ECO:0000256" key="1">
    <source>
        <dbReference type="SAM" id="MobiDB-lite"/>
    </source>
</evidence>
<proteinExistence type="predicted"/>
<comment type="caution">
    <text evidence="2">The sequence shown here is derived from an EMBL/GenBank/DDBJ whole genome shotgun (WGS) entry which is preliminary data.</text>
</comment>